<name>A0A1H3LW95_9ACTN</name>
<evidence type="ECO:0000313" key="3">
    <source>
        <dbReference type="EMBL" id="SDY68797.1"/>
    </source>
</evidence>
<dbReference type="EMBL" id="FNPH01000003">
    <property type="protein sequence ID" value="SDY68797.1"/>
    <property type="molecule type" value="Genomic_DNA"/>
</dbReference>
<proteinExistence type="predicted"/>
<dbReference type="InterPro" id="IPR019967">
    <property type="entry name" value="F420-dep_enz_PPOX_Rv0121"/>
</dbReference>
<organism evidence="3 4">
    <name type="scientific">Micromonospora pattaloongensis</name>
    <dbReference type="NCBI Taxonomy" id="405436"/>
    <lineage>
        <taxon>Bacteria</taxon>
        <taxon>Bacillati</taxon>
        <taxon>Actinomycetota</taxon>
        <taxon>Actinomycetes</taxon>
        <taxon>Micromonosporales</taxon>
        <taxon>Micromonosporaceae</taxon>
        <taxon>Micromonospora</taxon>
    </lineage>
</organism>
<dbReference type="Proteomes" id="UP000242415">
    <property type="component" value="Unassembled WGS sequence"/>
</dbReference>
<dbReference type="InterPro" id="IPR052019">
    <property type="entry name" value="F420H2_bilvrd_red/Heme_oxyg"/>
</dbReference>
<dbReference type="RefSeq" id="WP_091554895.1">
    <property type="nucleotide sequence ID" value="NZ_FNPH01000003.1"/>
</dbReference>
<dbReference type="PANTHER" id="PTHR35176">
    <property type="entry name" value="HEME OXYGENASE HI_0854-RELATED"/>
    <property type="match status" value="1"/>
</dbReference>
<dbReference type="Gene3D" id="2.30.110.10">
    <property type="entry name" value="Electron Transport, Fmn-binding Protein, Chain A"/>
    <property type="match status" value="1"/>
</dbReference>
<dbReference type="Pfam" id="PF01243">
    <property type="entry name" value="PNPOx_N"/>
    <property type="match status" value="1"/>
</dbReference>
<sequence>MDASEQRRRVESARVARLATVDPDGNPHLVPVCFALRGDVVYTAIDEKPKRDAHPRRLANLEATGRACLLVDEYREDWSRLWWVRLDGRGRVVDDGTAEAADARAGLTARYPQYAQRPPRGPVVAIEVSRWSGWSISGGGGQPPG</sequence>
<reference evidence="4" key="1">
    <citation type="submission" date="2016-10" db="EMBL/GenBank/DDBJ databases">
        <authorList>
            <person name="Varghese N."/>
            <person name="Submissions S."/>
        </authorList>
    </citation>
    <scope>NUCLEOTIDE SEQUENCE [LARGE SCALE GENOMIC DNA]</scope>
    <source>
        <strain evidence="4">DSM 45245</strain>
    </source>
</reference>
<dbReference type="OrthoDB" id="9812086at2"/>
<dbReference type="GO" id="GO:0005829">
    <property type="term" value="C:cytosol"/>
    <property type="evidence" value="ECO:0007669"/>
    <property type="project" value="TreeGrafter"/>
</dbReference>
<dbReference type="NCBIfam" id="TIGR03668">
    <property type="entry name" value="Rv0121_F420"/>
    <property type="match status" value="1"/>
</dbReference>
<evidence type="ECO:0000259" key="2">
    <source>
        <dbReference type="Pfam" id="PF01243"/>
    </source>
</evidence>
<dbReference type="SUPFAM" id="SSF50475">
    <property type="entry name" value="FMN-binding split barrel"/>
    <property type="match status" value="1"/>
</dbReference>
<accession>A0A1H3LW95</accession>
<dbReference type="InterPro" id="IPR012349">
    <property type="entry name" value="Split_barrel_FMN-bd"/>
</dbReference>
<keyword evidence="1" id="KW-0560">Oxidoreductase</keyword>
<feature type="domain" description="Pyridoxamine 5'-phosphate oxidase N-terminal" evidence="2">
    <location>
        <begin position="5"/>
        <end position="134"/>
    </location>
</feature>
<protein>
    <submittedName>
        <fullName evidence="3">PPOX class probable F420-dependent enzyme, Rv0121 family</fullName>
    </submittedName>
</protein>
<dbReference type="InterPro" id="IPR011576">
    <property type="entry name" value="Pyridox_Oxase_N"/>
</dbReference>
<keyword evidence="4" id="KW-1185">Reference proteome</keyword>
<evidence type="ECO:0000256" key="1">
    <source>
        <dbReference type="ARBA" id="ARBA00023002"/>
    </source>
</evidence>
<dbReference type="GO" id="GO:0070967">
    <property type="term" value="F:coenzyme F420 binding"/>
    <property type="evidence" value="ECO:0007669"/>
    <property type="project" value="TreeGrafter"/>
</dbReference>
<dbReference type="AlphaFoldDB" id="A0A1H3LW95"/>
<dbReference type="STRING" id="405436.SAMN05444365_103127"/>
<dbReference type="PANTHER" id="PTHR35176:SF2">
    <property type="entry name" value="F420H(2)-DEPENDENT REDUCTASE RV1155"/>
    <property type="match status" value="1"/>
</dbReference>
<dbReference type="GO" id="GO:0016627">
    <property type="term" value="F:oxidoreductase activity, acting on the CH-CH group of donors"/>
    <property type="evidence" value="ECO:0007669"/>
    <property type="project" value="TreeGrafter"/>
</dbReference>
<evidence type="ECO:0000313" key="4">
    <source>
        <dbReference type="Proteomes" id="UP000242415"/>
    </source>
</evidence>
<gene>
    <name evidence="3" type="ORF">SAMN05444365_103127</name>
</gene>